<evidence type="ECO:0000256" key="16">
    <source>
        <dbReference type="ARBA" id="ARBA00083635"/>
    </source>
</evidence>
<evidence type="ECO:0000256" key="5">
    <source>
        <dbReference type="ARBA" id="ARBA00022741"/>
    </source>
</evidence>
<gene>
    <name evidence="18" type="ORF">LSH36_793g00149</name>
</gene>
<dbReference type="GO" id="GO:0009117">
    <property type="term" value="P:nucleotide metabolic process"/>
    <property type="evidence" value="ECO:0007669"/>
    <property type="project" value="UniProtKB-KW"/>
</dbReference>
<dbReference type="GO" id="GO:0009146">
    <property type="term" value="P:purine nucleoside triphosphate catabolic process"/>
    <property type="evidence" value="ECO:0007669"/>
    <property type="project" value="UniProtKB-ARBA"/>
</dbReference>
<evidence type="ECO:0000256" key="8">
    <source>
        <dbReference type="ARBA" id="ARBA00023080"/>
    </source>
</evidence>
<dbReference type="GO" id="GO:0005829">
    <property type="term" value="C:cytosol"/>
    <property type="evidence" value="ECO:0007669"/>
    <property type="project" value="TreeGrafter"/>
</dbReference>
<protein>
    <recommendedName>
        <fullName evidence="12">dITP/XTP pyrophosphatase</fullName>
        <ecNumber evidence="11">3.6.1.66</ecNumber>
    </recommendedName>
    <alternativeName>
        <fullName evidence="13">Non-canonical purine NTP pyrophosphatase</fullName>
    </alternativeName>
    <alternativeName>
        <fullName evidence="14">Non-standard purine NTP pyrophosphatase</fullName>
    </alternativeName>
    <alternativeName>
        <fullName evidence="16">Nucleoside-triphosphate diphosphatase</fullName>
    </alternativeName>
    <alternativeName>
        <fullName evidence="15">Nucleoside-triphosphate pyrophosphatase</fullName>
    </alternativeName>
</protein>
<evidence type="ECO:0000256" key="3">
    <source>
        <dbReference type="ARBA" id="ARBA00011738"/>
    </source>
</evidence>
<sequence>QIAIATNNTHKISELKEILPEYNLLTPKELGVCLQVEETGNYFWENALLKAHAFNNLASIPVLADDSGLAVNELEGRPGIHSARYGIEQGIQSDKERLVLLLEEMKNISNRQAEYVCAIALLVSKTQLYLTQQTWKGRIALHAEEGNTGFGYDPAFIPHAYHQPVSQMQQEEKHRHSHRGKAVRAVMKMLHTG</sequence>
<evidence type="ECO:0000256" key="4">
    <source>
        <dbReference type="ARBA" id="ARBA00022723"/>
    </source>
</evidence>
<keyword evidence="7" id="KW-0460">Magnesium</keyword>
<name>A0AAD9MSC9_9ANNE</name>
<dbReference type="GO" id="GO:0000166">
    <property type="term" value="F:nucleotide binding"/>
    <property type="evidence" value="ECO:0007669"/>
    <property type="project" value="UniProtKB-KW"/>
</dbReference>
<dbReference type="SUPFAM" id="SSF52972">
    <property type="entry name" value="ITPase-like"/>
    <property type="match status" value="1"/>
</dbReference>
<keyword evidence="8" id="KW-0546">Nucleotide metabolism</keyword>
<dbReference type="InterPro" id="IPR002637">
    <property type="entry name" value="RdgB/HAM1"/>
</dbReference>
<feature type="non-terminal residue" evidence="18">
    <location>
        <position position="193"/>
    </location>
</feature>
<dbReference type="Proteomes" id="UP001208570">
    <property type="component" value="Unassembled WGS sequence"/>
</dbReference>
<dbReference type="AlphaFoldDB" id="A0AAD9MSC9"/>
<comment type="cofactor">
    <cofactor evidence="1">
        <name>Mg(2+)</name>
        <dbReference type="ChEBI" id="CHEBI:18420"/>
    </cofactor>
</comment>
<evidence type="ECO:0000256" key="15">
    <source>
        <dbReference type="ARBA" id="ARBA00083186"/>
    </source>
</evidence>
<keyword evidence="19" id="KW-1185">Reference proteome</keyword>
<dbReference type="EC" id="3.6.1.66" evidence="11"/>
<dbReference type="PANTHER" id="PTHR11067:SF9">
    <property type="entry name" value="INOSINE TRIPHOSPHATE PYROPHOSPHATASE"/>
    <property type="match status" value="1"/>
</dbReference>
<dbReference type="CDD" id="cd00515">
    <property type="entry name" value="HAM1"/>
    <property type="match status" value="1"/>
</dbReference>
<dbReference type="InterPro" id="IPR020922">
    <property type="entry name" value="dITP/XTP_pyrophosphatase"/>
</dbReference>
<evidence type="ECO:0000256" key="12">
    <source>
        <dbReference type="ARBA" id="ARBA00071289"/>
    </source>
</evidence>
<comment type="catalytic activity">
    <reaction evidence="9">
        <text>dITP + H2O = dIMP + diphosphate + H(+)</text>
        <dbReference type="Rhea" id="RHEA:28342"/>
        <dbReference type="ChEBI" id="CHEBI:15377"/>
        <dbReference type="ChEBI" id="CHEBI:15378"/>
        <dbReference type="ChEBI" id="CHEBI:33019"/>
        <dbReference type="ChEBI" id="CHEBI:61194"/>
        <dbReference type="ChEBI" id="CHEBI:61382"/>
        <dbReference type="EC" id="3.6.1.66"/>
    </reaction>
</comment>
<dbReference type="EMBL" id="JAODUP010000793">
    <property type="protein sequence ID" value="KAK2144007.1"/>
    <property type="molecule type" value="Genomic_DNA"/>
</dbReference>
<comment type="similarity">
    <text evidence="2 17">Belongs to the HAM1 NTPase family.</text>
</comment>
<dbReference type="NCBIfam" id="TIGR00042">
    <property type="entry name" value="RdgB/HAM1 family non-canonical purine NTP pyrophosphatase"/>
    <property type="match status" value="1"/>
</dbReference>
<dbReference type="Pfam" id="PF01725">
    <property type="entry name" value="Ham1p_like"/>
    <property type="match status" value="1"/>
</dbReference>
<evidence type="ECO:0000256" key="10">
    <source>
        <dbReference type="ARBA" id="ARBA00052017"/>
    </source>
</evidence>
<evidence type="ECO:0000313" key="18">
    <source>
        <dbReference type="EMBL" id="KAK2144007.1"/>
    </source>
</evidence>
<comment type="subunit">
    <text evidence="3">Homodimer.</text>
</comment>
<evidence type="ECO:0000256" key="9">
    <source>
        <dbReference type="ARBA" id="ARBA00051875"/>
    </source>
</evidence>
<keyword evidence="5" id="KW-0547">Nucleotide-binding</keyword>
<evidence type="ECO:0000256" key="17">
    <source>
        <dbReference type="RuleBase" id="RU003781"/>
    </source>
</evidence>
<reference evidence="18" key="1">
    <citation type="journal article" date="2023" name="Mol. Biol. Evol.">
        <title>Third-Generation Sequencing Reveals the Adaptive Role of the Epigenome in Three Deep-Sea Polychaetes.</title>
        <authorList>
            <person name="Perez M."/>
            <person name="Aroh O."/>
            <person name="Sun Y."/>
            <person name="Lan Y."/>
            <person name="Juniper S.K."/>
            <person name="Young C.R."/>
            <person name="Angers B."/>
            <person name="Qian P.Y."/>
        </authorList>
    </citation>
    <scope>NUCLEOTIDE SEQUENCE</scope>
    <source>
        <strain evidence="18">P08H-3</strain>
    </source>
</reference>
<dbReference type="Gene3D" id="3.90.950.10">
    <property type="match status" value="1"/>
</dbReference>
<comment type="caution">
    <text evidence="18">The sequence shown here is derived from an EMBL/GenBank/DDBJ whole genome shotgun (WGS) entry which is preliminary data.</text>
</comment>
<dbReference type="GO" id="GO:0036220">
    <property type="term" value="F:ITP diphosphatase activity"/>
    <property type="evidence" value="ECO:0007669"/>
    <property type="project" value="UniProtKB-EC"/>
</dbReference>
<dbReference type="InterPro" id="IPR029001">
    <property type="entry name" value="ITPase-like_fam"/>
</dbReference>
<dbReference type="FunFam" id="3.90.950.10:FF:000001">
    <property type="entry name" value="dITP/XTP pyrophosphatase"/>
    <property type="match status" value="1"/>
</dbReference>
<evidence type="ECO:0000256" key="11">
    <source>
        <dbReference type="ARBA" id="ARBA00066468"/>
    </source>
</evidence>
<dbReference type="GO" id="GO:0035870">
    <property type="term" value="F:dITP diphosphatase activity"/>
    <property type="evidence" value="ECO:0007669"/>
    <property type="project" value="UniProtKB-ARBA"/>
</dbReference>
<evidence type="ECO:0000256" key="1">
    <source>
        <dbReference type="ARBA" id="ARBA00001946"/>
    </source>
</evidence>
<keyword evidence="6 17" id="KW-0378">Hydrolase</keyword>
<comment type="catalytic activity">
    <reaction evidence="10">
        <text>XTP + H2O = XMP + diphosphate + H(+)</text>
        <dbReference type="Rhea" id="RHEA:28610"/>
        <dbReference type="ChEBI" id="CHEBI:15377"/>
        <dbReference type="ChEBI" id="CHEBI:15378"/>
        <dbReference type="ChEBI" id="CHEBI:33019"/>
        <dbReference type="ChEBI" id="CHEBI:57464"/>
        <dbReference type="ChEBI" id="CHEBI:61314"/>
        <dbReference type="EC" id="3.6.1.66"/>
    </reaction>
</comment>
<dbReference type="GO" id="GO:0046872">
    <property type="term" value="F:metal ion binding"/>
    <property type="evidence" value="ECO:0007669"/>
    <property type="project" value="UniProtKB-KW"/>
</dbReference>
<proteinExistence type="inferred from homology"/>
<evidence type="ECO:0000256" key="2">
    <source>
        <dbReference type="ARBA" id="ARBA00008023"/>
    </source>
</evidence>
<dbReference type="PANTHER" id="PTHR11067">
    <property type="entry name" value="INOSINE TRIPHOSPHATE PYROPHOSPHATASE/HAM1 PROTEIN"/>
    <property type="match status" value="1"/>
</dbReference>
<evidence type="ECO:0000313" key="19">
    <source>
        <dbReference type="Proteomes" id="UP001208570"/>
    </source>
</evidence>
<keyword evidence="4" id="KW-0479">Metal-binding</keyword>
<dbReference type="GO" id="GO:0017111">
    <property type="term" value="F:ribonucleoside triphosphate phosphatase activity"/>
    <property type="evidence" value="ECO:0007669"/>
    <property type="project" value="InterPro"/>
</dbReference>
<evidence type="ECO:0000256" key="14">
    <source>
        <dbReference type="ARBA" id="ARBA00078805"/>
    </source>
</evidence>
<dbReference type="GO" id="GO:0036222">
    <property type="term" value="F:XTP diphosphatase activity"/>
    <property type="evidence" value="ECO:0007669"/>
    <property type="project" value="UniProtKB-ARBA"/>
</dbReference>
<evidence type="ECO:0000256" key="7">
    <source>
        <dbReference type="ARBA" id="ARBA00022842"/>
    </source>
</evidence>
<evidence type="ECO:0000256" key="13">
    <source>
        <dbReference type="ARBA" id="ARBA00075987"/>
    </source>
</evidence>
<accession>A0AAD9MSC9</accession>
<organism evidence="18 19">
    <name type="scientific">Paralvinella palmiformis</name>
    <dbReference type="NCBI Taxonomy" id="53620"/>
    <lineage>
        <taxon>Eukaryota</taxon>
        <taxon>Metazoa</taxon>
        <taxon>Spiralia</taxon>
        <taxon>Lophotrochozoa</taxon>
        <taxon>Annelida</taxon>
        <taxon>Polychaeta</taxon>
        <taxon>Sedentaria</taxon>
        <taxon>Canalipalpata</taxon>
        <taxon>Terebellida</taxon>
        <taxon>Terebelliformia</taxon>
        <taxon>Alvinellidae</taxon>
        <taxon>Paralvinella</taxon>
    </lineage>
</organism>
<evidence type="ECO:0000256" key="6">
    <source>
        <dbReference type="ARBA" id="ARBA00022801"/>
    </source>
</evidence>
<dbReference type="HAMAP" id="MF_01405">
    <property type="entry name" value="Non_canon_purine_NTPase"/>
    <property type="match status" value="1"/>
</dbReference>